<dbReference type="AlphaFoldDB" id="A0ABD5V3B3"/>
<comment type="similarity">
    <text evidence="8">Belongs to the binding-protein-dependent transport system permease family.</text>
</comment>
<proteinExistence type="inferred from homology"/>
<comment type="caution">
    <text evidence="10">The sequence shown here is derived from an EMBL/GenBank/DDBJ whole genome shotgun (WGS) entry which is preliminary data.</text>
</comment>
<name>A0ABD5V3B3_9EURY</name>
<dbReference type="Gene3D" id="1.10.3720.10">
    <property type="entry name" value="MetI-like"/>
    <property type="match status" value="1"/>
</dbReference>
<dbReference type="SUPFAM" id="SSF161098">
    <property type="entry name" value="MetI-like"/>
    <property type="match status" value="1"/>
</dbReference>
<dbReference type="PROSITE" id="PS50928">
    <property type="entry name" value="ABC_TM1"/>
    <property type="match status" value="1"/>
</dbReference>
<dbReference type="InterPro" id="IPR000515">
    <property type="entry name" value="MetI-like"/>
</dbReference>
<dbReference type="PANTHER" id="PTHR30614:SF0">
    <property type="entry name" value="L-CYSTINE TRANSPORT SYSTEM PERMEASE PROTEIN TCYL"/>
    <property type="match status" value="1"/>
</dbReference>
<dbReference type="InterPro" id="IPR043429">
    <property type="entry name" value="ArtM/GltK/GlnP/TcyL/YhdX-like"/>
</dbReference>
<feature type="transmembrane region" description="Helical" evidence="8">
    <location>
        <begin position="28"/>
        <end position="60"/>
    </location>
</feature>
<evidence type="ECO:0000256" key="7">
    <source>
        <dbReference type="ARBA" id="ARBA00023136"/>
    </source>
</evidence>
<keyword evidence="3" id="KW-1003">Cell membrane</keyword>
<keyword evidence="2 8" id="KW-0813">Transport</keyword>
<keyword evidence="5" id="KW-0029">Amino-acid transport</keyword>
<evidence type="ECO:0000256" key="2">
    <source>
        <dbReference type="ARBA" id="ARBA00022448"/>
    </source>
</evidence>
<evidence type="ECO:0000256" key="1">
    <source>
        <dbReference type="ARBA" id="ARBA00004651"/>
    </source>
</evidence>
<evidence type="ECO:0000256" key="3">
    <source>
        <dbReference type="ARBA" id="ARBA00022475"/>
    </source>
</evidence>
<keyword evidence="6 8" id="KW-1133">Transmembrane helix</keyword>
<evidence type="ECO:0000259" key="9">
    <source>
        <dbReference type="PROSITE" id="PS50928"/>
    </source>
</evidence>
<keyword evidence="7 8" id="KW-0472">Membrane</keyword>
<evidence type="ECO:0000313" key="10">
    <source>
        <dbReference type="EMBL" id="MFC6905900.1"/>
    </source>
</evidence>
<dbReference type="EMBL" id="JBHSXQ010000003">
    <property type="protein sequence ID" value="MFC6905900.1"/>
    <property type="molecule type" value="Genomic_DNA"/>
</dbReference>
<evidence type="ECO:0000256" key="4">
    <source>
        <dbReference type="ARBA" id="ARBA00022692"/>
    </source>
</evidence>
<dbReference type="GO" id="GO:0006865">
    <property type="term" value="P:amino acid transport"/>
    <property type="evidence" value="ECO:0007669"/>
    <property type="project" value="UniProtKB-KW"/>
</dbReference>
<feature type="transmembrane region" description="Helical" evidence="8">
    <location>
        <begin position="81"/>
        <end position="107"/>
    </location>
</feature>
<keyword evidence="4 8" id="KW-0812">Transmembrane</keyword>
<evidence type="ECO:0000256" key="6">
    <source>
        <dbReference type="ARBA" id="ARBA00022989"/>
    </source>
</evidence>
<evidence type="ECO:0000256" key="8">
    <source>
        <dbReference type="RuleBase" id="RU363032"/>
    </source>
</evidence>
<dbReference type="Proteomes" id="UP001596312">
    <property type="component" value="Unassembled WGS sequence"/>
</dbReference>
<dbReference type="InterPro" id="IPR035906">
    <property type="entry name" value="MetI-like_sf"/>
</dbReference>
<dbReference type="CDD" id="cd06261">
    <property type="entry name" value="TM_PBP2"/>
    <property type="match status" value="1"/>
</dbReference>
<protein>
    <submittedName>
        <fullName evidence="10">Amino acid ABC transporter permease</fullName>
    </submittedName>
</protein>
<sequence length="233" mass="24835">MDGTLIDAGSSLALQIDDWAFVLEHADYLLGGTVITILLTIASVLLGFLLGFPAGAVEVYGGRYSKGLVSTVGVVLRGTPILVILIVMFFVVSINSAFLAAILGLGLRSAAYQSQIFRGAIQSVDEGQIEAARSVGMSKLEAIRHVVVPQSLRRSVPGFQNEFTIVLKDTSIAFAIGLAELLSRSYDLFVQQTTAVLEIILFASAIYFVLTFSTNRALDRLADAYAIPGGETA</sequence>
<dbReference type="RefSeq" id="WP_340604431.1">
    <property type="nucleotide sequence ID" value="NZ_JBBMXV010000003.1"/>
</dbReference>
<evidence type="ECO:0000313" key="11">
    <source>
        <dbReference type="Proteomes" id="UP001596312"/>
    </source>
</evidence>
<feature type="transmembrane region" description="Helical" evidence="8">
    <location>
        <begin position="189"/>
        <end position="210"/>
    </location>
</feature>
<feature type="domain" description="ABC transmembrane type-1" evidence="9">
    <location>
        <begin position="33"/>
        <end position="218"/>
    </location>
</feature>
<dbReference type="PANTHER" id="PTHR30614">
    <property type="entry name" value="MEMBRANE COMPONENT OF AMINO ACID ABC TRANSPORTER"/>
    <property type="match status" value="1"/>
</dbReference>
<keyword evidence="11" id="KW-1185">Reference proteome</keyword>
<dbReference type="Pfam" id="PF00528">
    <property type="entry name" value="BPD_transp_1"/>
    <property type="match status" value="1"/>
</dbReference>
<evidence type="ECO:0000256" key="5">
    <source>
        <dbReference type="ARBA" id="ARBA00022970"/>
    </source>
</evidence>
<reference evidence="10 11" key="1">
    <citation type="journal article" date="2019" name="Int. J. Syst. Evol. Microbiol.">
        <title>The Global Catalogue of Microorganisms (GCM) 10K type strain sequencing project: providing services to taxonomists for standard genome sequencing and annotation.</title>
        <authorList>
            <consortium name="The Broad Institute Genomics Platform"/>
            <consortium name="The Broad Institute Genome Sequencing Center for Infectious Disease"/>
            <person name="Wu L."/>
            <person name="Ma J."/>
        </authorList>
    </citation>
    <scope>NUCLEOTIDE SEQUENCE [LARGE SCALE GENOMIC DNA]</scope>
    <source>
        <strain evidence="10 11">CGMCC 1.3240</strain>
    </source>
</reference>
<dbReference type="GO" id="GO:0005886">
    <property type="term" value="C:plasma membrane"/>
    <property type="evidence" value="ECO:0007669"/>
    <property type="project" value="UniProtKB-SubCell"/>
</dbReference>
<organism evidence="10 11">
    <name type="scientific">Halalkalicoccus tibetensis</name>
    <dbReference type="NCBI Taxonomy" id="175632"/>
    <lineage>
        <taxon>Archaea</taxon>
        <taxon>Methanobacteriati</taxon>
        <taxon>Methanobacteriota</taxon>
        <taxon>Stenosarchaea group</taxon>
        <taxon>Halobacteria</taxon>
        <taxon>Halobacteriales</taxon>
        <taxon>Halococcaceae</taxon>
        <taxon>Halalkalicoccus</taxon>
    </lineage>
</organism>
<comment type="subcellular location">
    <subcellularLocation>
        <location evidence="1 8">Cell membrane</location>
        <topology evidence="1 8">Multi-pass membrane protein</topology>
    </subcellularLocation>
</comment>
<accession>A0ABD5V3B3</accession>
<dbReference type="NCBIfam" id="TIGR01726">
    <property type="entry name" value="HEQRo_perm_3TM"/>
    <property type="match status" value="1"/>
</dbReference>
<dbReference type="InterPro" id="IPR010065">
    <property type="entry name" value="AA_ABC_transptr_permease_3TM"/>
</dbReference>
<gene>
    <name evidence="10" type="ORF">ACFQGH_11930</name>
</gene>